<protein>
    <submittedName>
        <fullName evidence="4">Uncharacterized protein</fullName>
    </submittedName>
</protein>
<evidence type="ECO:0000259" key="2">
    <source>
        <dbReference type="Pfam" id="PF19259"/>
    </source>
</evidence>
<feature type="compositionally biased region" description="Acidic residues" evidence="1">
    <location>
        <begin position="350"/>
        <end position="361"/>
    </location>
</feature>
<dbReference type="Pfam" id="PF08284">
    <property type="entry name" value="RVP_2"/>
    <property type="match status" value="1"/>
</dbReference>
<keyword evidence="5" id="KW-1185">Reference proteome</keyword>
<feature type="region of interest" description="Disordered" evidence="1">
    <location>
        <begin position="292"/>
        <end position="361"/>
    </location>
</feature>
<dbReference type="InterPro" id="IPR045358">
    <property type="entry name" value="Ty3_capsid"/>
</dbReference>
<dbReference type="InterPro" id="IPR056924">
    <property type="entry name" value="SH3_Tf2-1"/>
</dbReference>
<evidence type="ECO:0000256" key="1">
    <source>
        <dbReference type="SAM" id="MobiDB-lite"/>
    </source>
</evidence>
<dbReference type="Proteomes" id="UP000595140">
    <property type="component" value="Unassembled WGS sequence"/>
</dbReference>
<gene>
    <name evidence="4" type="ORF">CCAM_LOCUS8133</name>
</gene>
<organism evidence="4 5">
    <name type="scientific">Cuscuta campestris</name>
    <dbReference type="NCBI Taxonomy" id="132261"/>
    <lineage>
        <taxon>Eukaryota</taxon>
        <taxon>Viridiplantae</taxon>
        <taxon>Streptophyta</taxon>
        <taxon>Embryophyta</taxon>
        <taxon>Tracheophyta</taxon>
        <taxon>Spermatophyta</taxon>
        <taxon>Magnoliopsida</taxon>
        <taxon>eudicotyledons</taxon>
        <taxon>Gunneridae</taxon>
        <taxon>Pentapetalae</taxon>
        <taxon>asterids</taxon>
        <taxon>lamiids</taxon>
        <taxon>Solanales</taxon>
        <taxon>Convolvulaceae</taxon>
        <taxon>Cuscuteae</taxon>
        <taxon>Cuscuta</taxon>
        <taxon>Cuscuta subgen. Grammica</taxon>
        <taxon>Cuscuta sect. Cleistogrammica</taxon>
    </lineage>
</organism>
<dbReference type="OrthoDB" id="1939135at2759"/>
<dbReference type="CDD" id="cd00303">
    <property type="entry name" value="retropepsin_like"/>
    <property type="match status" value="1"/>
</dbReference>
<evidence type="ECO:0000313" key="5">
    <source>
        <dbReference type="Proteomes" id="UP000595140"/>
    </source>
</evidence>
<evidence type="ECO:0000259" key="3">
    <source>
        <dbReference type="Pfam" id="PF24626"/>
    </source>
</evidence>
<accession>A0A484KTA0</accession>
<evidence type="ECO:0000313" key="4">
    <source>
        <dbReference type="EMBL" id="VFQ66357.1"/>
    </source>
</evidence>
<dbReference type="AlphaFoldDB" id="A0A484KTA0"/>
<feature type="compositionally biased region" description="Low complexity" evidence="1">
    <location>
        <begin position="301"/>
        <end position="317"/>
    </location>
</feature>
<dbReference type="SUPFAM" id="SSF50630">
    <property type="entry name" value="Acid proteases"/>
    <property type="match status" value="1"/>
</dbReference>
<dbReference type="InterPro" id="IPR032567">
    <property type="entry name" value="RTL1-rel"/>
</dbReference>
<feature type="domain" description="Tf2-1-like SH3-like" evidence="3">
    <location>
        <begin position="628"/>
        <end position="693"/>
    </location>
</feature>
<dbReference type="Pfam" id="PF24626">
    <property type="entry name" value="SH3_Tf2-1"/>
    <property type="match status" value="1"/>
</dbReference>
<dbReference type="Pfam" id="PF19259">
    <property type="entry name" value="Ty3_capsid"/>
    <property type="match status" value="1"/>
</dbReference>
<dbReference type="PANTHER" id="PTHR15503">
    <property type="entry name" value="LDOC1 RELATED"/>
    <property type="match status" value="1"/>
</dbReference>
<dbReference type="EMBL" id="OOIL02000547">
    <property type="protein sequence ID" value="VFQ66357.1"/>
    <property type="molecule type" value="Genomic_DNA"/>
</dbReference>
<dbReference type="Gene3D" id="2.40.70.10">
    <property type="entry name" value="Acid Proteases"/>
    <property type="match status" value="1"/>
</dbReference>
<name>A0A484KTA0_9ASTE</name>
<feature type="domain" description="Ty3 transposon capsid-like protein" evidence="2">
    <location>
        <begin position="158"/>
        <end position="279"/>
    </location>
</feature>
<sequence length="787" mass="87686">MHVWKPPKAWNEKLILSPRNSLLSFFFSNPSPTDVQPQAAVEAGCAGTRTDNSFLVRINWCSLSRSHVYPERDFTGYLGRYHTSHHHPLQRFACNQASCCAMEDTQRQPGWRPLPSRTTPPAFDPAPRMRVDAPRFSGDDPTGWIFRVQKYFDYFLTPEPERLQLVAMLIDHPASEWFHYYQANNSSASWHEFLEAVHQRFDPDYYENYVGLLSKLTQTSTVIDYQAAFEAILNKVSGVPDTALIAMYVAGLRQPLQREVNLRGPTTLQETFALAWELSACLVDAANSYANAGRQPWQSRPGPSGSSPSLGLLPTSPVSMKQPTPAPQNPDKTSTLPIVKLTNAEKTERNDEDAVADELESPEVTSDMALISTDISSIHSLAGSPSPRSLRLAGMINNGAVQVFLDGGSTHNFIHPAVAEHLALPLHPISPFRVYVGNGDSLRCTYSCPQTPLSLQGHCFNIDLYLLEIHGQDVVLGVQWLQTLGKVAHDYSQMTMKFSWKGDTVTLRGDQPHPRPLSYSQFCTLVATDAVTEVFELLLSNAQVLPSSTAEVVFPGDLPEPICMALYGRPPPSVFPTLSVRSKVAEVEILLRERVELLADLRANLIKMQQRMRSQKNQHRRDVSFAVGDLVHLKLCPYRQHSVARPLSSKLDRRYYGPFEVLEHIGVVVYCLRLPEGCRIHDVFRVSLLKPFVARDGSTPAAALPADFFKGQPILSPVVAIASRTVLVNGESQEQWLVRWTDGRDADATWSPSRNWCNITLSSALRTRSVSFTPPSRAALTSIHSIA</sequence>
<reference evidence="4 5" key="1">
    <citation type="submission" date="2018-04" db="EMBL/GenBank/DDBJ databases">
        <authorList>
            <person name="Vogel A."/>
        </authorList>
    </citation>
    <scope>NUCLEOTIDE SEQUENCE [LARGE SCALE GENOMIC DNA]</scope>
</reference>
<proteinExistence type="predicted"/>
<dbReference type="InterPro" id="IPR021109">
    <property type="entry name" value="Peptidase_aspartic_dom_sf"/>
</dbReference>
<dbReference type="PANTHER" id="PTHR15503:SF22">
    <property type="entry name" value="TRANSPOSON TY3-I GAG POLYPROTEIN"/>
    <property type="match status" value="1"/>
</dbReference>